<dbReference type="GeneID" id="48424813"/>
<evidence type="ECO:0000313" key="2">
    <source>
        <dbReference type="EMBL" id="RSK08381.1"/>
    </source>
</evidence>
<evidence type="ECO:0000256" key="1">
    <source>
        <dbReference type="SAM" id="Phobius"/>
    </source>
</evidence>
<name>A0A428I7E7_STROR</name>
<keyword evidence="1" id="KW-0812">Transmembrane</keyword>
<evidence type="ECO:0000313" key="3">
    <source>
        <dbReference type="Proteomes" id="UP000279863"/>
    </source>
</evidence>
<comment type="caution">
    <text evidence="2">The sequence shown here is derived from an EMBL/GenBank/DDBJ whole genome shotgun (WGS) entry which is preliminary data.</text>
</comment>
<dbReference type="RefSeq" id="WP_023917214.1">
    <property type="nucleotide sequence ID" value="NZ_RJVZ01000011.1"/>
</dbReference>
<sequence length="66" mass="7435">MDNVADIMKTLFWYVIIYGSLILIAYPVKEGGDKTLLGMKPKYLLQKFLELMAFPIAIGILVNVLS</sequence>
<dbReference type="EMBL" id="RJVZ01000011">
    <property type="protein sequence ID" value="RSK08381.1"/>
    <property type="molecule type" value="Genomic_DNA"/>
</dbReference>
<dbReference type="Proteomes" id="UP000279863">
    <property type="component" value="Unassembled WGS sequence"/>
</dbReference>
<keyword evidence="1" id="KW-0472">Membrane</keyword>
<gene>
    <name evidence="2" type="ORF">D8804_07030</name>
</gene>
<keyword evidence="1" id="KW-1133">Transmembrane helix</keyword>
<organism evidence="2 3">
    <name type="scientific">Streptococcus oralis</name>
    <dbReference type="NCBI Taxonomy" id="1303"/>
    <lineage>
        <taxon>Bacteria</taxon>
        <taxon>Bacillati</taxon>
        <taxon>Bacillota</taxon>
        <taxon>Bacilli</taxon>
        <taxon>Lactobacillales</taxon>
        <taxon>Streptococcaceae</taxon>
        <taxon>Streptococcus</taxon>
    </lineage>
</organism>
<feature type="transmembrane region" description="Helical" evidence="1">
    <location>
        <begin position="48"/>
        <end position="65"/>
    </location>
</feature>
<accession>A0A428I7E7</accession>
<feature type="transmembrane region" description="Helical" evidence="1">
    <location>
        <begin position="12"/>
        <end position="28"/>
    </location>
</feature>
<proteinExistence type="predicted"/>
<protein>
    <submittedName>
        <fullName evidence="2">Uncharacterized protein</fullName>
    </submittedName>
</protein>
<dbReference type="AlphaFoldDB" id="A0A428I7E7"/>
<reference evidence="2 3" key="1">
    <citation type="submission" date="2018-11" db="EMBL/GenBank/DDBJ databases">
        <title>Species Designations Belie Phenotypic and Genotypic Heterogeneity in Oral Streptococci.</title>
        <authorList>
            <person name="Velsko I."/>
        </authorList>
    </citation>
    <scope>NUCLEOTIDE SEQUENCE [LARGE SCALE GENOMIC DNA]</scope>
    <source>
        <strain evidence="2 3">BCA1</strain>
    </source>
</reference>